<dbReference type="Gramene" id="OIT19369">
    <property type="protein sequence ID" value="OIT19369"/>
    <property type="gene ID" value="A4A49_41705"/>
</dbReference>
<dbReference type="AlphaFoldDB" id="A0A1J6KJA5"/>
<dbReference type="Proteomes" id="UP000187609">
    <property type="component" value="Unassembled WGS sequence"/>
</dbReference>
<proteinExistence type="predicted"/>
<protein>
    <submittedName>
        <fullName evidence="1">Uncharacterized protein</fullName>
    </submittedName>
</protein>
<gene>
    <name evidence="1" type="ORF">A4A49_41705</name>
</gene>
<sequence>MFATTPRSLYRNFSKALSKPPANPPTVTGYLVLTDEDSEEMDTFCWGICKHSSITKLPFSQDRVLKVVHNPEFGEPSVHKVWFLPVLDQPLASNRYYVIKAKGRHKGRAYTSWKEADMDSCFFDNSMNDLNPKPFNHKDPYQQFEICPYDFGGFYAKSVAYDGVPPKFLRKKGWHVNSVQSLKVNLREAQGLQLSSQLPSDSDTPELNIPASSKRSVPVILGKWYCPCVLVKERNIRTKEQMNKSLFYEVTLKCWWEQIFSCENQTRRNKAHVEVDARVRKLLTLISGTEAVKDEEGSGGFVWYRVKEEYRKKCTVEKVGLSCAIVEKMRWMQERRGWFDGGESDVRVEGVEEIESENGYWTKFSCYVLVESFVFRRMDGSLLINFNFKNTQKIVCQWE</sequence>
<accession>A0A1J6KJA5</accession>
<dbReference type="PANTHER" id="PTHR31050:SF4">
    <property type="entry name" value="DUF1262 FAMILY PROTEIN (DUF1262)"/>
    <property type="match status" value="1"/>
</dbReference>
<dbReference type="PANTHER" id="PTHR31050">
    <property type="entry name" value="OS08G0413200 PROTEIN"/>
    <property type="match status" value="1"/>
</dbReference>
<organism evidence="1 2">
    <name type="scientific">Nicotiana attenuata</name>
    <name type="common">Coyote tobacco</name>
    <dbReference type="NCBI Taxonomy" id="49451"/>
    <lineage>
        <taxon>Eukaryota</taxon>
        <taxon>Viridiplantae</taxon>
        <taxon>Streptophyta</taxon>
        <taxon>Embryophyta</taxon>
        <taxon>Tracheophyta</taxon>
        <taxon>Spermatophyta</taxon>
        <taxon>Magnoliopsida</taxon>
        <taxon>eudicotyledons</taxon>
        <taxon>Gunneridae</taxon>
        <taxon>Pentapetalae</taxon>
        <taxon>asterids</taxon>
        <taxon>lamiids</taxon>
        <taxon>Solanales</taxon>
        <taxon>Solanaceae</taxon>
        <taxon>Nicotianoideae</taxon>
        <taxon>Nicotianeae</taxon>
        <taxon>Nicotiana</taxon>
    </lineage>
</organism>
<dbReference type="InterPro" id="IPR010683">
    <property type="entry name" value="DUF1262"/>
</dbReference>
<dbReference type="OMA" id="QWWEEIY"/>
<dbReference type="Pfam" id="PF06880">
    <property type="entry name" value="DUF1262"/>
    <property type="match status" value="1"/>
</dbReference>
<evidence type="ECO:0000313" key="1">
    <source>
        <dbReference type="EMBL" id="OIT19369.1"/>
    </source>
</evidence>
<evidence type="ECO:0000313" key="2">
    <source>
        <dbReference type="Proteomes" id="UP000187609"/>
    </source>
</evidence>
<dbReference type="OrthoDB" id="1898393at2759"/>
<dbReference type="STRING" id="49451.A0A1J6KJA5"/>
<dbReference type="KEGG" id="nau:109221534"/>
<name>A0A1J6KJA5_NICAT</name>
<comment type="caution">
    <text evidence="1">The sequence shown here is derived from an EMBL/GenBank/DDBJ whole genome shotgun (WGS) entry which is preliminary data.</text>
</comment>
<reference evidence="1" key="1">
    <citation type="submission" date="2016-11" db="EMBL/GenBank/DDBJ databases">
        <title>The genome of Nicotiana attenuata.</title>
        <authorList>
            <person name="Xu S."/>
            <person name="Brockmoeller T."/>
            <person name="Gaquerel E."/>
            <person name="Navarro A."/>
            <person name="Kuhl H."/>
            <person name="Gase K."/>
            <person name="Ling Z."/>
            <person name="Zhou W."/>
            <person name="Kreitzer C."/>
            <person name="Stanke M."/>
            <person name="Tang H."/>
            <person name="Lyons E."/>
            <person name="Pandey P."/>
            <person name="Pandey S.P."/>
            <person name="Timmermann B."/>
            <person name="Baldwin I.T."/>
        </authorList>
    </citation>
    <scope>NUCLEOTIDE SEQUENCE [LARGE SCALE GENOMIC DNA]</scope>
    <source>
        <strain evidence="1">UT</strain>
    </source>
</reference>
<dbReference type="EMBL" id="MJEQ01007799">
    <property type="protein sequence ID" value="OIT19369.1"/>
    <property type="molecule type" value="Genomic_DNA"/>
</dbReference>
<keyword evidence="2" id="KW-1185">Reference proteome</keyword>